<dbReference type="RefSeq" id="XP_018010375.1">
    <property type="nucleotide sequence ID" value="XM_018154886.2"/>
</dbReference>
<dbReference type="OrthoDB" id="5985519at2759"/>
<organism evidence="2 3">
    <name type="scientific">Hyalella azteca</name>
    <name type="common">Amphipod</name>
    <dbReference type="NCBI Taxonomy" id="294128"/>
    <lineage>
        <taxon>Eukaryota</taxon>
        <taxon>Metazoa</taxon>
        <taxon>Ecdysozoa</taxon>
        <taxon>Arthropoda</taxon>
        <taxon>Crustacea</taxon>
        <taxon>Multicrustacea</taxon>
        <taxon>Malacostraca</taxon>
        <taxon>Eumalacostraca</taxon>
        <taxon>Peracarida</taxon>
        <taxon>Amphipoda</taxon>
        <taxon>Senticaudata</taxon>
        <taxon>Talitrida</taxon>
        <taxon>Talitroidea</taxon>
        <taxon>Hyalellidae</taxon>
        <taxon>Hyalella</taxon>
    </lineage>
</organism>
<keyword evidence="2" id="KW-1185">Reference proteome</keyword>
<protein>
    <submittedName>
        <fullName evidence="3">Uncharacterized protein LOC108667816</fullName>
    </submittedName>
</protein>
<feature type="compositionally biased region" description="Polar residues" evidence="1">
    <location>
        <begin position="1"/>
        <end position="11"/>
    </location>
</feature>
<dbReference type="KEGG" id="hazt:108667816"/>
<gene>
    <name evidence="3" type="primary">LOC108667816</name>
</gene>
<evidence type="ECO:0000313" key="3">
    <source>
        <dbReference type="RefSeq" id="XP_018010375.1"/>
    </source>
</evidence>
<evidence type="ECO:0000313" key="2">
    <source>
        <dbReference type="Proteomes" id="UP000694843"/>
    </source>
</evidence>
<feature type="region of interest" description="Disordered" evidence="1">
    <location>
        <begin position="1"/>
        <end position="21"/>
    </location>
</feature>
<dbReference type="Proteomes" id="UP000694843">
    <property type="component" value="Unplaced"/>
</dbReference>
<name>A0A8B7N9G9_HYAAZ</name>
<dbReference type="AlphaFoldDB" id="A0A8B7N9G9"/>
<dbReference type="GeneID" id="108667816"/>
<reference evidence="3" key="1">
    <citation type="submission" date="2025-08" db="UniProtKB">
        <authorList>
            <consortium name="RefSeq"/>
        </authorList>
    </citation>
    <scope>IDENTIFICATION</scope>
    <source>
        <tissue evidence="3">Whole organism</tissue>
    </source>
</reference>
<evidence type="ECO:0000256" key="1">
    <source>
        <dbReference type="SAM" id="MobiDB-lite"/>
    </source>
</evidence>
<proteinExistence type="predicted"/>
<sequence>MLGSGDTSDTPQRPDGGRGEVQPLSASRVYQVLTEVALVTGGHIIDVPSTADITKALSPLSESFFEGEVQLYRDIAGSTAKIVNMTVDNRVRALRVALYGAFAMATVTLDGGPSSNLLDASNNLQRTYSNSYKSYVTPAGTMYNVGGAFNILKLTWTGKLKHITLTYRPRNVGSVIVTASSTLDVFPTFYHADVHSPYPSLQRLSHPITPGMHEFIDVVVSDTDTASLRSVTSVELTPHASPDSAHAFPLPTASPRPNTFVILNDSSAMPQGPFSVVYSAQDSDGRELVRISQQLVKPCESRLSLNSGREVWGKPGTKLPVHFSLFNTADSDDTFALSAADALGYSIRLPRRSVRVKSKKSANLVLYVDIPTRINAFYQFVNASRTQSSNHYPYNNNPESHFVSNIKSMSNSLVVTATSSEGQISSIVVHVIVTTDVRDAECQFRQFSDEGQGGRR</sequence>
<accession>A0A8B7N9G9</accession>